<accession>A0A8J6N3V5</accession>
<dbReference type="CDD" id="cd00130">
    <property type="entry name" value="PAS"/>
    <property type="match status" value="1"/>
</dbReference>
<dbReference type="NCBIfam" id="TIGR00229">
    <property type="entry name" value="sensory_box"/>
    <property type="match status" value="1"/>
</dbReference>
<feature type="non-terminal residue" evidence="2">
    <location>
        <position position="196"/>
    </location>
</feature>
<evidence type="ECO:0000313" key="3">
    <source>
        <dbReference type="Proteomes" id="UP000650524"/>
    </source>
</evidence>
<dbReference type="EMBL" id="JACNJD010000384">
    <property type="protein sequence ID" value="MBC8179419.1"/>
    <property type="molecule type" value="Genomic_DNA"/>
</dbReference>
<dbReference type="SMART" id="SM00091">
    <property type="entry name" value="PAS"/>
    <property type="match status" value="1"/>
</dbReference>
<dbReference type="Gene3D" id="3.30.450.20">
    <property type="entry name" value="PAS domain"/>
    <property type="match status" value="2"/>
</dbReference>
<dbReference type="PROSITE" id="PS50113">
    <property type="entry name" value="PAC"/>
    <property type="match status" value="1"/>
</dbReference>
<sequence length="196" mass="22355">MSDKPTCEELEERVRELEKEASNPEGDHRYRQLFDTINDAVLVHLIDDNGFPRHFIQVNDIACQRLGYTRQELLQLNPHDIGTGDDTLGVDKIRETLMANGRAFFETVHVTKDGRKLPVESNVRTFEISGQRAVLSISRDISERKRAEEALRKSETRYKSLVELSPEAVFVHQEGIIVYHCCPVNSLAISSSYLIT</sequence>
<dbReference type="SUPFAM" id="SSF55785">
    <property type="entry name" value="PYP-like sensor domain (PAS domain)"/>
    <property type="match status" value="2"/>
</dbReference>
<feature type="domain" description="PAC" evidence="1">
    <location>
        <begin position="103"/>
        <end position="153"/>
    </location>
</feature>
<reference evidence="2 3" key="1">
    <citation type="submission" date="2020-08" db="EMBL/GenBank/DDBJ databases">
        <title>Bridging the membrane lipid divide: bacteria of the FCB group superphylum have the potential to synthesize archaeal ether lipids.</title>
        <authorList>
            <person name="Villanueva L."/>
            <person name="Von Meijenfeldt F.A.B."/>
            <person name="Westbye A.B."/>
            <person name="Yadav S."/>
            <person name="Hopmans E.C."/>
            <person name="Dutilh B.E."/>
            <person name="Sinninghe Damste J.S."/>
        </authorList>
    </citation>
    <scope>NUCLEOTIDE SEQUENCE [LARGE SCALE GENOMIC DNA]</scope>
    <source>
        <strain evidence="2">NIOZ-UU27</strain>
    </source>
</reference>
<evidence type="ECO:0000259" key="1">
    <source>
        <dbReference type="PROSITE" id="PS50113"/>
    </source>
</evidence>
<organism evidence="2 3">
    <name type="scientific">Candidatus Desulfacyla euxinica</name>
    <dbReference type="NCBI Taxonomy" id="2841693"/>
    <lineage>
        <taxon>Bacteria</taxon>
        <taxon>Deltaproteobacteria</taxon>
        <taxon>Candidatus Desulfacyla</taxon>
    </lineage>
</organism>
<dbReference type="Pfam" id="PF13426">
    <property type="entry name" value="PAS_9"/>
    <property type="match status" value="1"/>
</dbReference>
<dbReference type="InterPro" id="IPR000700">
    <property type="entry name" value="PAS-assoc_C"/>
</dbReference>
<dbReference type="Proteomes" id="UP000650524">
    <property type="component" value="Unassembled WGS sequence"/>
</dbReference>
<evidence type="ECO:0000313" key="2">
    <source>
        <dbReference type="EMBL" id="MBC8179419.1"/>
    </source>
</evidence>
<name>A0A8J6N3V5_9DELT</name>
<comment type="caution">
    <text evidence="2">The sequence shown here is derived from an EMBL/GenBank/DDBJ whole genome shotgun (WGS) entry which is preliminary data.</text>
</comment>
<gene>
    <name evidence="2" type="ORF">H8E19_18600</name>
</gene>
<dbReference type="AlphaFoldDB" id="A0A8J6N3V5"/>
<dbReference type="InterPro" id="IPR035965">
    <property type="entry name" value="PAS-like_dom_sf"/>
</dbReference>
<protein>
    <submittedName>
        <fullName evidence="2">PAS domain S-box protein</fullName>
    </submittedName>
</protein>
<dbReference type="InterPro" id="IPR000014">
    <property type="entry name" value="PAS"/>
</dbReference>
<proteinExistence type="predicted"/>